<evidence type="ECO:0000313" key="2">
    <source>
        <dbReference type="Proteomes" id="UP000679307"/>
    </source>
</evidence>
<gene>
    <name evidence="1" type="ORF">ENKNEFLB_01538</name>
</gene>
<sequence>MSRLVWDVEALLAGLDGGTRPQALWDAALTAVAQAPGPVSEVAVVDAPAGAVLWDAETLGAPRPLEHRGDVASLLTEVGATDPRTWAGVLEGRYAAGSLGSYLVARATRGLEHVALTGPARSAPALAGLPDEALPAVVPPGPVGTTDAACCAGLRVPLLLLPA</sequence>
<keyword evidence="2" id="KW-1185">Reference proteome</keyword>
<proteinExistence type="predicted"/>
<name>A0ABX8EKM1_9ACTN</name>
<protein>
    <submittedName>
        <fullName evidence="1">Uncharacterized protein</fullName>
    </submittedName>
</protein>
<dbReference type="Proteomes" id="UP000679307">
    <property type="component" value="Chromosome"/>
</dbReference>
<organism evidence="1 2">
    <name type="scientific">Nocardioides aquaticus</name>
    <dbReference type="NCBI Taxonomy" id="160826"/>
    <lineage>
        <taxon>Bacteria</taxon>
        <taxon>Bacillati</taxon>
        <taxon>Actinomycetota</taxon>
        <taxon>Actinomycetes</taxon>
        <taxon>Propionibacteriales</taxon>
        <taxon>Nocardioidaceae</taxon>
        <taxon>Nocardioides</taxon>
    </lineage>
</organism>
<reference evidence="1 2" key="1">
    <citation type="submission" date="2021-05" db="EMBL/GenBank/DDBJ databases">
        <title>Complete genome of Nocardioides aquaticus KCTC 9944T isolated from meromictic and hypersaline Ekho Lake, Antarctica.</title>
        <authorList>
            <person name="Hwang K."/>
            <person name="Kim K.M."/>
            <person name="Choe H."/>
        </authorList>
    </citation>
    <scope>NUCLEOTIDE SEQUENCE [LARGE SCALE GENOMIC DNA]</scope>
    <source>
        <strain evidence="1 2">KCTC 9944</strain>
    </source>
</reference>
<dbReference type="RefSeq" id="WP_214058636.1">
    <property type="nucleotide sequence ID" value="NZ_CP075371.1"/>
</dbReference>
<evidence type="ECO:0000313" key="1">
    <source>
        <dbReference type="EMBL" id="QVT79158.1"/>
    </source>
</evidence>
<dbReference type="EMBL" id="CP075371">
    <property type="protein sequence ID" value="QVT79158.1"/>
    <property type="molecule type" value="Genomic_DNA"/>
</dbReference>
<accession>A0ABX8EKM1</accession>